<dbReference type="OrthoDB" id="7056905at2"/>
<organism evidence="1">
    <name type="scientific">Serratia fonticola</name>
    <dbReference type="NCBI Taxonomy" id="47917"/>
    <lineage>
        <taxon>Bacteria</taxon>
        <taxon>Pseudomonadati</taxon>
        <taxon>Pseudomonadota</taxon>
        <taxon>Gammaproteobacteria</taxon>
        <taxon>Enterobacterales</taxon>
        <taxon>Yersiniaceae</taxon>
        <taxon>Serratia</taxon>
    </lineage>
</organism>
<accession>A0A542BP67</accession>
<dbReference type="InterPro" id="IPR046154">
    <property type="entry name" value="DUF6156"/>
</dbReference>
<dbReference type="AlphaFoldDB" id="A0A542BP67"/>
<evidence type="ECO:0000313" key="1">
    <source>
        <dbReference type="EMBL" id="TVZ72127.1"/>
    </source>
</evidence>
<gene>
    <name evidence="1" type="ORF">FHU10_4793</name>
</gene>
<dbReference type="Pfam" id="PF19653">
    <property type="entry name" value="DUF6156"/>
    <property type="match status" value="1"/>
</dbReference>
<sequence>MNNNDKYRKVDDITVLRILPVTHFFSENWELYGHSWIELGKNESYGWWPAWPTGCPILKGMLLGVPGDLNGQHLLGGTPTKDPHHRDRSRGVVIFDLYSNDERTSDEIKKEIRNYVGTHKGKWQWPLGLCCHSFQKKMLKDLSLTTKRHSPPIIPGAFNKQRARQYRSTEKTKYYASFTEFRHPVRLLDEVTDAQALTMNSYIKASFNADNKLITIERFVDNLLYFKYEYLYADKNKIIKVYLTKEDGGTITINP</sequence>
<reference evidence="1" key="2">
    <citation type="submission" date="2019-08" db="EMBL/GenBank/DDBJ databases">
        <title>Investigation of anaerobic lignin degradation for improved lignocellulosic biofuels.</title>
        <authorList>
            <person name="Deangelis K.PhD."/>
        </authorList>
    </citation>
    <scope>NUCLEOTIDE SEQUENCE [LARGE SCALE GENOMIC DNA]</scope>
    <source>
        <strain evidence="1">128R</strain>
    </source>
</reference>
<comment type="caution">
    <text evidence="1">The sequence shown here is derived from an EMBL/GenBank/DDBJ whole genome shotgun (WGS) entry which is preliminary data.</text>
</comment>
<name>A0A542BP67_SERFO</name>
<protein>
    <submittedName>
        <fullName evidence="1">Uncharacterized protein</fullName>
    </submittedName>
</protein>
<proteinExistence type="predicted"/>
<reference evidence="1" key="1">
    <citation type="submission" date="2019-06" db="EMBL/GenBank/DDBJ databases">
        <authorList>
            <person name="Deangelis K."/>
            <person name="Huntemann M."/>
            <person name="Clum A."/>
            <person name="Pillay M."/>
            <person name="Palaniappan K."/>
            <person name="Varghese N."/>
            <person name="Mikhailova N."/>
            <person name="Stamatis D."/>
            <person name="Reddy T."/>
            <person name="Daum C."/>
            <person name="Shapiro N."/>
            <person name="Ivanova N."/>
            <person name="Kyrpides N."/>
            <person name="Woyke T."/>
        </authorList>
    </citation>
    <scope>NUCLEOTIDE SEQUENCE [LARGE SCALE GENOMIC DNA]</scope>
    <source>
        <strain evidence="1">128R</strain>
    </source>
</reference>
<dbReference type="EMBL" id="VISQ01000001">
    <property type="protein sequence ID" value="TVZ72127.1"/>
    <property type="molecule type" value="Genomic_DNA"/>
</dbReference>